<dbReference type="RefSeq" id="WP_054403836.1">
    <property type="nucleotide sequence ID" value="NZ_LIUT01000003.1"/>
</dbReference>
<keyword evidence="3 8" id="KW-0808">Transferase</keyword>
<evidence type="ECO:0000256" key="4">
    <source>
        <dbReference type="ARBA" id="ARBA00022741"/>
    </source>
</evidence>
<reference evidence="11" key="1">
    <citation type="submission" date="2015-08" db="EMBL/GenBank/DDBJ databases">
        <title>Genome sequencing project for genomic taxonomy and phylogenomics of Bacillus-like bacteria.</title>
        <authorList>
            <person name="Liu B."/>
            <person name="Wang J."/>
            <person name="Zhu Y."/>
            <person name="Liu G."/>
            <person name="Chen Q."/>
            <person name="Chen Z."/>
            <person name="Lan J."/>
            <person name="Che J."/>
            <person name="Ge C."/>
            <person name="Shi H."/>
            <person name="Pan Z."/>
            <person name="Liu X."/>
        </authorList>
    </citation>
    <scope>NUCLEOTIDE SEQUENCE [LARGE SCALE GENOMIC DNA]</scope>
    <source>
        <strain evidence="11">FJAT-22460</strain>
    </source>
</reference>
<keyword evidence="5 8" id="KW-0418">Kinase</keyword>
<keyword evidence="11" id="KW-1185">Reference proteome</keyword>
<dbReference type="SUPFAM" id="SSF52540">
    <property type="entry name" value="P-loop containing nucleoside triphosphate hydrolases"/>
    <property type="match status" value="1"/>
</dbReference>
<dbReference type="Proteomes" id="UP000036932">
    <property type="component" value="Unassembled WGS sequence"/>
</dbReference>
<dbReference type="AlphaFoldDB" id="A0A0M1NJT6"/>
<comment type="pathway">
    <text evidence="8">Cofactor biosynthesis; coenzyme A biosynthesis; CoA from (R)-pantothenate: step 5/5.</text>
</comment>
<comment type="subcellular location">
    <subcellularLocation>
        <location evidence="8">Cytoplasm</location>
    </subcellularLocation>
</comment>
<evidence type="ECO:0000256" key="1">
    <source>
        <dbReference type="ARBA" id="ARBA00009018"/>
    </source>
</evidence>
<dbReference type="InterPro" id="IPR001977">
    <property type="entry name" value="Depp_CoAkinase"/>
</dbReference>
<evidence type="ECO:0000313" key="10">
    <source>
        <dbReference type="EMBL" id="KOR82154.1"/>
    </source>
</evidence>
<dbReference type="OrthoDB" id="9812943at2"/>
<dbReference type="InterPro" id="IPR027417">
    <property type="entry name" value="P-loop_NTPase"/>
</dbReference>
<evidence type="ECO:0000256" key="2">
    <source>
        <dbReference type="ARBA" id="ARBA00022490"/>
    </source>
</evidence>
<dbReference type="FunFam" id="3.40.50.300:FF:000991">
    <property type="entry name" value="Dephospho-CoA kinase"/>
    <property type="match status" value="1"/>
</dbReference>
<accession>A0A0M1NJT6</accession>
<dbReference type="EC" id="2.7.1.24" evidence="8 9"/>
<dbReference type="GO" id="GO:0005524">
    <property type="term" value="F:ATP binding"/>
    <property type="evidence" value="ECO:0007669"/>
    <property type="project" value="UniProtKB-UniRule"/>
</dbReference>
<feature type="binding site" evidence="8">
    <location>
        <begin position="10"/>
        <end position="15"/>
    </location>
    <ligand>
        <name>ATP</name>
        <dbReference type="ChEBI" id="CHEBI:30616"/>
    </ligand>
</feature>
<keyword evidence="4 8" id="KW-0547">Nucleotide-binding</keyword>
<evidence type="ECO:0000256" key="9">
    <source>
        <dbReference type="NCBIfam" id="TIGR00152"/>
    </source>
</evidence>
<evidence type="ECO:0000256" key="7">
    <source>
        <dbReference type="ARBA" id="ARBA00022993"/>
    </source>
</evidence>
<evidence type="ECO:0000256" key="3">
    <source>
        <dbReference type="ARBA" id="ARBA00022679"/>
    </source>
</evidence>
<dbReference type="HAMAP" id="MF_00376">
    <property type="entry name" value="Dephospho_CoA_kinase"/>
    <property type="match status" value="1"/>
</dbReference>
<dbReference type="PATRIC" id="fig|1705565.3.peg.5440"/>
<dbReference type="EMBL" id="LIUT01000003">
    <property type="protein sequence ID" value="KOR82154.1"/>
    <property type="molecule type" value="Genomic_DNA"/>
</dbReference>
<evidence type="ECO:0000256" key="6">
    <source>
        <dbReference type="ARBA" id="ARBA00022840"/>
    </source>
</evidence>
<evidence type="ECO:0000256" key="8">
    <source>
        <dbReference type="HAMAP-Rule" id="MF_00376"/>
    </source>
</evidence>
<sequence>MNIGLTGGIATGKSTVSSMLAMKGALLVDADVIAREVMLPGHPVLGKVTEHFGQAILLEDGTLDRKKLGELIFNNPEERVVLNGITHPAIRQEIRERTEAFELQYPDRLVVVDIPLLLEAREQYPYLDEIVVVYVPRELQLKRLIERDDLAREAAEARLSSQMDIEQKKALADILIDNSGTLADTQQQVDKLWHRLVLQ</sequence>
<comment type="catalytic activity">
    <reaction evidence="8">
        <text>3'-dephospho-CoA + ATP = ADP + CoA + H(+)</text>
        <dbReference type="Rhea" id="RHEA:18245"/>
        <dbReference type="ChEBI" id="CHEBI:15378"/>
        <dbReference type="ChEBI" id="CHEBI:30616"/>
        <dbReference type="ChEBI" id="CHEBI:57287"/>
        <dbReference type="ChEBI" id="CHEBI:57328"/>
        <dbReference type="ChEBI" id="CHEBI:456216"/>
        <dbReference type="EC" id="2.7.1.24"/>
    </reaction>
</comment>
<dbReference type="UniPathway" id="UPA00241">
    <property type="reaction ID" value="UER00356"/>
</dbReference>
<evidence type="ECO:0000313" key="11">
    <source>
        <dbReference type="Proteomes" id="UP000036932"/>
    </source>
</evidence>
<organism evidence="10 11">
    <name type="scientific">Paenibacillus solani</name>
    <dbReference type="NCBI Taxonomy" id="1705565"/>
    <lineage>
        <taxon>Bacteria</taxon>
        <taxon>Bacillati</taxon>
        <taxon>Bacillota</taxon>
        <taxon>Bacilli</taxon>
        <taxon>Bacillales</taxon>
        <taxon>Paenibacillaceae</taxon>
        <taxon>Paenibacillus</taxon>
    </lineage>
</organism>
<keyword evidence="7 8" id="KW-0173">Coenzyme A biosynthesis</keyword>
<dbReference type="CDD" id="cd02022">
    <property type="entry name" value="DPCK"/>
    <property type="match status" value="1"/>
</dbReference>
<gene>
    <name evidence="8" type="primary">coaE</name>
    <name evidence="10" type="ORF">AM231_17545</name>
</gene>
<dbReference type="PROSITE" id="PS51219">
    <property type="entry name" value="DPCK"/>
    <property type="match status" value="1"/>
</dbReference>
<dbReference type="PANTHER" id="PTHR10695">
    <property type="entry name" value="DEPHOSPHO-COA KINASE-RELATED"/>
    <property type="match status" value="1"/>
</dbReference>
<dbReference type="PANTHER" id="PTHR10695:SF46">
    <property type="entry name" value="BIFUNCTIONAL COENZYME A SYNTHASE-RELATED"/>
    <property type="match status" value="1"/>
</dbReference>
<dbReference type="NCBIfam" id="TIGR00152">
    <property type="entry name" value="dephospho-CoA kinase"/>
    <property type="match status" value="1"/>
</dbReference>
<keyword evidence="2 8" id="KW-0963">Cytoplasm</keyword>
<dbReference type="Pfam" id="PF01121">
    <property type="entry name" value="CoaE"/>
    <property type="match status" value="1"/>
</dbReference>
<evidence type="ECO:0000256" key="5">
    <source>
        <dbReference type="ARBA" id="ARBA00022777"/>
    </source>
</evidence>
<dbReference type="GO" id="GO:0015937">
    <property type="term" value="P:coenzyme A biosynthetic process"/>
    <property type="evidence" value="ECO:0007669"/>
    <property type="project" value="UniProtKB-UniRule"/>
</dbReference>
<dbReference type="GO" id="GO:0004140">
    <property type="term" value="F:dephospho-CoA kinase activity"/>
    <property type="evidence" value="ECO:0007669"/>
    <property type="project" value="UniProtKB-UniRule"/>
</dbReference>
<protein>
    <recommendedName>
        <fullName evidence="8 9">Dephospho-CoA kinase</fullName>
        <ecNumber evidence="8 9">2.7.1.24</ecNumber>
    </recommendedName>
    <alternativeName>
        <fullName evidence="8">Dephosphocoenzyme A kinase</fullName>
    </alternativeName>
</protein>
<dbReference type="GO" id="GO:0005737">
    <property type="term" value="C:cytoplasm"/>
    <property type="evidence" value="ECO:0007669"/>
    <property type="project" value="UniProtKB-SubCell"/>
</dbReference>
<keyword evidence="6 8" id="KW-0067">ATP-binding</keyword>
<comment type="caution">
    <text evidence="10">The sequence shown here is derived from an EMBL/GenBank/DDBJ whole genome shotgun (WGS) entry which is preliminary data.</text>
</comment>
<dbReference type="Gene3D" id="3.40.50.300">
    <property type="entry name" value="P-loop containing nucleotide triphosphate hydrolases"/>
    <property type="match status" value="1"/>
</dbReference>
<name>A0A0M1NJT6_9BACL</name>
<comment type="function">
    <text evidence="8">Catalyzes the phosphorylation of the 3'-hydroxyl group of dephosphocoenzyme A to form coenzyme A.</text>
</comment>
<proteinExistence type="inferred from homology"/>
<comment type="similarity">
    <text evidence="1 8">Belongs to the CoaE family.</text>
</comment>